<evidence type="ECO:0000313" key="2">
    <source>
        <dbReference type="EMBL" id="KAK7425876.1"/>
    </source>
</evidence>
<accession>A0ABR1HXR5</accession>
<dbReference type="Proteomes" id="UP001498421">
    <property type="component" value="Unassembled WGS sequence"/>
</dbReference>
<name>A0ABR1HXR5_9HYPO</name>
<protein>
    <recommendedName>
        <fullName evidence="1">Aminoglycoside phosphotransferase domain-containing protein</fullName>
    </recommendedName>
</protein>
<dbReference type="EMBL" id="JAZAVK010000074">
    <property type="protein sequence ID" value="KAK7425876.1"/>
    <property type="molecule type" value="Genomic_DNA"/>
</dbReference>
<keyword evidence="3" id="KW-1185">Reference proteome</keyword>
<dbReference type="InterPro" id="IPR002575">
    <property type="entry name" value="Aminoglycoside_PTrfase"/>
</dbReference>
<gene>
    <name evidence="2" type="ORF">QQZ08_007590</name>
</gene>
<evidence type="ECO:0000259" key="1">
    <source>
        <dbReference type="Pfam" id="PF01636"/>
    </source>
</evidence>
<comment type="caution">
    <text evidence="2">The sequence shown here is derived from an EMBL/GenBank/DDBJ whole genome shotgun (WGS) entry which is preliminary data.</text>
</comment>
<organism evidence="2 3">
    <name type="scientific">Neonectria magnoliae</name>
    <dbReference type="NCBI Taxonomy" id="2732573"/>
    <lineage>
        <taxon>Eukaryota</taxon>
        <taxon>Fungi</taxon>
        <taxon>Dikarya</taxon>
        <taxon>Ascomycota</taxon>
        <taxon>Pezizomycotina</taxon>
        <taxon>Sordariomycetes</taxon>
        <taxon>Hypocreomycetidae</taxon>
        <taxon>Hypocreales</taxon>
        <taxon>Nectriaceae</taxon>
        <taxon>Neonectria</taxon>
    </lineage>
</organism>
<dbReference type="Pfam" id="PF01636">
    <property type="entry name" value="APH"/>
    <property type="match status" value="1"/>
</dbReference>
<sequence length="235" mass="25832">MMEDVVSSDRLRDAARNLSPLQATNVGEALGKWLAGFHHWSSSQLDAGLLEMLESNGMIDDLIHEGLDDKIFAHCESVEIRDMAWKQLMTTDTEGRGVVYGDLTTKNILIQTKSGSDRMNVTPIDWEACRLGMLMQDVALLIADLFVQYSLEASPAALPLIHGFIRGYGPVKDTLVFQAAVYTGIYLFLWEGGGPYTYEADQVDGLLQVAVNLVAHGAGEDREAIKETFMGGLFS</sequence>
<dbReference type="SUPFAM" id="SSF56112">
    <property type="entry name" value="Protein kinase-like (PK-like)"/>
    <property type="match status" value="1"/>
</dbReference>
<evidence type="ECO:0000313" key="3">
    <source>
        <dbReference type="Proteomes" id="UP001498421"/>
    </source>
</evidence>
<dbReference type="Gene3D" id="3.90.1200.10">
    <property type="match status" value="1"/>
</dbReference>
<dbReference type="InterPro" id="IPR011009">
    <property type="entry name" value="Kinase-like_dom_sf"/>
</dbReference>
<feature type="domain" description="Aminoglycoside phosphotransferase" evidence="1">
    <location>
        <begin position="11"/>
        <end position="148"/>
    </location>
</feature>
<proteinExistence type="predicted"/>
<reference evidence="2 3" key="1">
    <citation type="journal article" date="2025" name="Microbiol. Resour. Announc.">
        <title>Draft genome sequences for Neonectria magnoliae and Neonectria punicea, canker pathogens of Liriodendron tulipifera and Acer saccharum in West Virginia.</title>
        <authorList>
            <person name="Petronek H.M."/>
            <person name="Kasson M.T."/>
            <person name="Metheny A.M."/>
            <person name="Stauder C.M."/>
            <person name="Lovett B."/>
            <person name="Lynch S.C."/>
            <person name="Garnas J.R."/>
            <person name="Kasson L.R."/>
            <person name="Stajich J.E."/>
        </authorList>
    </citation>
    <scope>NUCLEOTIDE SEQUENCE [LARGE SCALE GENOMIC DNA]</scope>
    <source>
        <strain evidence="2 3">NRRL 64651</strain>
    </source>
</reference>